<accession>G6XM52</accession>
<protein>
    <submittedName>
        <fullName evidence="2">Uncharacterized protein</fullName>
    </submittedName>
</protein>
<dbReference type="Proteomes" id="UP000004949">
    <property type="component" value="Unassembled WGS sequence"/>
</dbReference>
<feature type="region of interest" description="Disordered" evidence="1">
    <location>
        <begin position="1"/>
        <end position="37"/>
    </location>
</feature>
<proteinExistence type="predicted"/>
<evidence type="ECO:0000313" key="3">
    <source>
        <dbReference type="Proteomes" id="UP000004949"/>
    </source>
</evidence>
<evidence type="ECO:0000313" key="2">
    <source>
        <dbReference type="EMBL" id="EHH67140.1"/>
    </source>
</evidence>
<keyword evidence="3" id="KW-1185">Reference proteome</keyword>
<feature type="compositionally biased region" description="Polar residues" evidence="1">
    <location>
        <begin position="11"/>
        <end position="25"/>
    </location>
</feature>
<sequence length="70" mass="7681">MRTTAKPAHHAQNNPGRSRAMTGSSPLFPPSDDTVDQQCTEEQRKLDHVIDAVNALHTGHGFLSDEFPTL</sequence>
<gene>
    <name evidence="2" type="ORF">GMO_25700</name>
</gene>
<dbReference type="AlphaFoldDB" id="G6XM52"/>
<evidence type="ECO:0000256" key="1">
    <source>
        <dbReference type="SAM" id="MobiDB-lite"/>
    </source>
</evidence>
<organism evidence="2 3">
    <name type="scientific">Gluconobacter morbifer G707</name>
    <dbReference type="NCBI Taxonomy" id="1088869"/>
    <lineage>
        <taxon>Bacteria</taxon>
        <taxon>Pseudomonadati</taxon>
        <taxon>Pseudomonadota</taxon>
        <taxon>Alphaproteobacteria</taxon>
        <taxon>Acetobacterales</taxon>
        <taxon>Acetobacteraceae</taxon>
        <taxon>Gluconobacter</taxon>
    </lineage>
</organism>
<name>G6XM52_9PROT</name>
<dbReference type="STRING" id="1088869.GMO_25700"/>
<comment type="caution">
    <text evidence="2">The sequence shown here is derived from an EMBL/GenBank/DDBJ whole genome shotgun (WGS) entry which is preliminary data.</text>
</comment>
<dbReference type="EMBL" id="AGQV01000012">
    <property type="protein sequence ID" value="EHH67140.1"/>
    <property type="molecule type" value="Genomic_DNA"/>
</dbReference>
<dbReference type="PATRIC" id="fig|1088869.3.peg.2564"/>
<reference evidence="2 3" key="1">
    <citation type="submission" date="2011-10" db="EMBL/GenBank/DDBJ databases">
        <title>Genome sequence of Gluconobacter morbifer G707, isolated from Drosophila gut.</title>
        <authorList>
            <person name="Lee W.-J."/>
            <person name="Kim E.-K."/>
        </authorList>
    </citation>
    <scope>NUCLEOTIDE SEQUENCE [LARGE SCALE GENOMIC DNA]</scope>
    <source>
        <strain evidence="2 3">G707</strain>
    </source>
</reference>